<accession>A0A1W2BCN1</accession>
<dbReference type="AlphaFoldDB" id="A0A1W2BCN1"/>
<proteinExistence type="predicted"/>
<name>A0A1W2BCN1_9HYPH</name>
<reference evidence="1 2" key="1">
    <citation type="submission" date="2017-04" db="EMBL/GenBank/DDBJ databases">
        <authorList>
            <person name="Afonso C.L."/>
            <person name="Miller P.J."/>
            <person name="Scott M.A."/>
            <person name="Spackman E."/>
            <person name="Goraichik I."/>
            <person name="Dimitrov K.M."/>
            <person name="Suarez D.L."/>
            <person name="Swayne D.E."/>
        </authorList>
    </citation>
    <scope>NUCLEOTIDE SEQUENCE [LARGE SCALE GENOMIC DNA]</scope>
    <source>
        <strain evidence="1 2">CGMCC 1.10972</strain>
    </source>
</reference>
<dbReference type="EMBL" id="FWXR01000006">
    <property type="protein sequence ID" value="SMC70530.1"/>
    <property type="molecule type" value="Genomic_DNA"/>
</dbReference>
<evidence type="ECO:0000313" key="2">
    <source>
        <dbReference type="Proteomes" id="UP000192656"/>
    </source>
</evidence>
<dbReference type="STRING" id="937218.SAMN06297251_10646"/>
<dbReference type="Proteomes" id="UP000192656">
    <property type="component" value="Unassembled WGS sequence"/>
</dbReference>
<organism evidence="1 2">
    <name type="scientific">Fulvimarina manganoxydans</name>
    <dbReference type="NCBI Taxonomy" id="937218"/>
    <lineage>
        <taxon>Bacteria</taxon>
        <taxon>Pseudomonadati</taxon>
        <taxon>Pseudomonadota</taxon>
        <taxon>Alphaproteobacteria</taxon>
        <taxon>Hyphomicrobiales</taxon>
        <taxon>Aurantimonadaceae</taxon>
        <taxon>Fulvimarina</taxon>
    </lineage>
</organism>
<gene>
    <name evidence="1" type="ORF">SAMN06297251_10646</name>
</gene>
<dbReference type="RefSeq" id="WP_084409708.1">
    <property type="nucleotide sequence ID" value="NZ_FWXR01000006.1"/>
</dbReference>
<protein>
    <submittedName>
        <fullName evidence="1">Uncharacterized protein</fullName>
    </submittedName>
</protein>
<evidence type="ECO:0000313" key="1">
    <source>
        <dbReference type="EMBL" id="SMC70530.1"/>
    </source>
</evidence>
<keyword evidence="2" id="KW-1185">Reference proteome</keyword>
<sequence length="103" mass="11772">MDKDIHKPTEIPVPFRIMDSAEALSRTLHDAHMMGQVLYRLADDNVGSWKDEHGREGAFVPKDECNLIVWAVCKLDDMLRDIREASDAHHKLTFKLRSQEAAS</sequence>